<gene>
    <name evidence="1" type="ORF">A2494_00380</name>
</gene>
<dbReference type="Proteomes" id="UP000178106">
    <property type="component" value="Unassembled WGS sequence"/>
</dbReference>
<evidence type="ECO:0000313" key="1">
    <source>
        <dbReference type="EMBL" id="OGZ19779.1"/>
    </source>
</evidence>
<accession>A0A1G2E293</accession>
<dbReference type="Pfam" id="PF13384">
    <property type="entry name" value="HTH_23"/>
    <property type="match status" value="1"/>
</dbReference>
<name>A0A1G2E293_9BACT</name>
<evidence type="ECO:0000313" key="2">
    <source>
        <dbReference type="Proteomes" id="UP000178106"/>
    </source>
</evidence>
<proteinExistence type="predicted"/>
<protein>
    <submittedName>
        <fullName evidence="1">Uncharacterized protein</fullName>
    </submittedName>
</protein>
<comment type="caution">
    <text evidence="1">The sequence shown here is derived from an EMBL/GenBank/DDBJ whole genome shotgun (WGS) entry which is preliminary data.</text>
</comment>
<dbReference type="AlphaFoldDB" id="A0A1G2E293"/>
<dbReference type="EMBL" id="MHLU01000042">
    <property type="protein sequence ID" value="OGZ19779.1"/>
    <property type="molecule type" value="Genomic_DNA"/>
</dbReference>
<sequence length="220" mass="25997">MAYKKEKTLVLQMRKSGMSYSQIRERVSVSKSTLSKWLQDFPLSENRMKELRDNNPKRIERFRATMKIKRDKRIDTQRERVGRDIGKLTQRELFIAGFFLFWGEGSKGRSSMVAFANTDPVMVKCFLDWVVAIGGERKQVRFVLHLYKDMDVKKELAFWSKTLDFPLSAFTKPYIKQSNLSEVTYRNGFGHGTCNVRYMSQDLNDYVRMGLFHIRELYNE</sequence>
<reference evidence="1 2" key="1">
    <citation type="journal article" date="2016" name="Nat. Commun.">
        <title>Thousands of microbial genomes shed light on interconnected biogeochemical processes in an aquifer system.</title>
        <authorList>
            <person name="Anantharaman K."/>
            <person name="Brown C.T."/>
            <person name="Hug L.A."/>
            <person name="Sharon I."/>
            <person name="Castelle C.J."/>
            <person name="Probst A.J."/>
            <person name="Thomas B.C."/>
            <person name="Singh A."/>
            <person name="Wilkins M.J."/>
            <person name="Karaoz U."/>
            <person name="Brodie E.L."/>
            <person name="Williams K.H."/>
            <person name="Hubbard S.S."/>
            <person name="Banfield J.F."/>
        </authorList>
    </citation>
    <scope>NUCLEOTIDE SEQUENCE [LARGE SCALE GENOMIC DNA]</scope>
</reference>
<organism evidence="1 2">
    <name type="scientific">Candidatus Lloydbacteria bacterium RIFOXYC12_FULL_46_25</name>
    <dbReference type="NCBI Taxonomy" id="1798670"/>
    <lineage>
        <taxon>Bacteria</taxon>
        <taxon>Candidatus Lloydiibacteriota</taxon>
    </lineage>
</organism>